<sequence length="140" mass="15742">MQRSNSGFLLFHCSILLHWALMEVKQSNHNADNPRRSYRMVGGGYYFWWLATLTLSASSCSSLLHQPWPPDPVHHDHSSGTVCWPCARGTDVCDEQFDGPMQPIRPSILSAYVQRDSARPTTLLCLAFASDGENHGRILL</sequence>
<feature type="signal peptide" evidence="1">
    <location>
        <begin position="1"/>
        <end position="22"/>
    </location>
</feature>
<evidence type="ECO:0000313" key="3">
    <source>
        <dbReference type="Proteomes" id="UP000800035"/>
    </source>
</evidence>
<dbReference type="AlphaFoldDB" id="A0A6A5U3V0"/>
<organism evidence="2 3">
    <name type="scientific">Byssothecium circinans</name>
    <dbReference type="NCBI Taxonomy" id="147558"/>
    <lineage>
        <taxon>Eukaryota</taxon>
        <taxon>Fungi</taxon>
        <taxon>Dikarya</taxon>
        <taxon>Ascomycota</taxon>
        <taxon>Pezizomycotina</taxon>
        <taxon>Dothideomycetes</taxon>
        <taxon>Pleosporomycetidae</taxon>
        <taxon>Pleosporales</taxon>
        <taxon>Massarineae</taxon>
        <taxon>Massarinaceae</taxon>
        <taxon>Byssothecium</taxon>
    </lineage>
</organism>
<keyword evidence="3" id="KW-1185">Reference proteome</keyword>
<evidence type="ECO:0000313" key="2">
    <source>
        <dbReference type="EMBL" id="KAF1959813.1"/>
    </source>
</evidence>
<accession>A0A6A5U3V0</accession>
<proteinExistence type="predicted"/>
<feature type="chain" id="PRO_5025349613" description="Secreted protein" evidence="1">
    <location>
        <begin position="23"/>
        <end position="140"/>
    </location>
</feature>
<protein>
    <recommendedName>
        <fullName evidence="4">Secreted protein</fullName>
    </recommendedName>
</protein>
<reference evidence="2" key="1">
    <citation type="journal article" date="2020" name="Stud. Mycol.">
        <title>101 Dothideomycetes genomes: a test case for predicting lifestyles and emergence of pathogens.</title>
        <authorList>
            <person name="Haridas S."/>
            <person name="Albert R."/>
            <person name="Binder M."/>
            <person name="Bloem J."/>
            <person name="Labutti K."/>
            <person name="Salamov A."/>
            <person name="Andreopoulos B."/>
            <person name="Baker S."/>
            <person name="Barry K."/>
            <person name="Bills G."/>
            <person name="Bluhm B."/>
            <person name="Cannon C."/>
            <person name="Castanera R."/>
            <person name="Culley D."/>
            <person name="Daum C."/>
            <person name="Ezra D."/>
            <person name="Gonzalez J."/>
            <person name="Henrissat B."/>
            <person name="Kuo A."/>
            <person name="Liang C."/>
            <person name="Lipzen A."/>
            <person name="Lutzoni F."/>
            <person name="Magnuson J."/>
            <person name="Mondo S."/>
            <person name="Nolan M."/>
            <person name="Ohm R."/>
            <person name="Pangilinan J."/>
            <person name="Park H.-J."/>
            <person name="Ramirez L."/>
            <person name="Alfaro M."/>
            <person name="Sun H."/>
            <person name="Tritt A."/>
            <person name="Yoshinaga Y."/>
            <person name="Zwiers L.-H."/>
            <person name="Turgeon B."/>
            <person name="Goodwin S."/>
            <person name="Spatafora J."/>
            <person name="Crous P."/>
            <person name="Grigoriev I."/>
        </authorList>
    </citation>
    <scope>NUCLEOTIDE SEQUENCE</scope>
    <source>
        <strain evidence="2">CBS 675.92</strain>
    </source>
</reference>
<dbReference type="EMBL" id="ML976984">
    <property type="protein sequence ID" value="KAF1959813.1"/>
    <property type="molecule type" value="Genomic_DNA"/>
</dbReference>
<evidence type="ECO:0000256" key="1">
    <source>
        <dbReference type="SAM" id="SignalP"/>
    </source>
</evidence>
<dbReference type="Proteomes" id="UP000800035">
    <property type="component" value="Unassembled WGS sequence"/>
</dbReference>
<keyword evidence="1" id="KW-0732">Signal</keyword>
<evidence type="ECO:0008006" key="4">
    <source>
        <dbReference type="Google" id="ProtNLM"/>
    </source>
</evidence>
<name>A0A6A5U3V0_9PLEO</name>
<gene>
    <name evidence="2" type="ORF">CC80DRAFT_311001</name>
</gene>